<dbReference type="RefSeq" id="WP_182330768.1">
    <property type="nucleotide sequence ID" value="NZ_CP058555.1"/>
</dbReference>
<dbReference type="EMBL" id="CP058555">
    <property type="protein sequence ID" value="QMV70528.1"/>
    <property type="molecule type" value="Genomic_DNA"/>
</dbReference>
<evidence type="ECO:0000313" key="2">
    <source>
        <dbReference type="EMBL" id="QMV70528.1"/>
    </source>
</evidence>
<reference evidence="2 3" key="1">
    <citation type="journal article" date="2020" name="G3 (Bethesda)">
        <title>CeMbio - The Caenorhabditis elegans Microbiome Resource.</title>
        <authorList>
            <person name="Dirksen P."/>
            <person name="Assie A."/>
            <person name="Zimmermann J."/>
            <person name="Zhang F."/>
            <person name="Tietje A.M."/>
            <person name="Marsh S.A."/>
            <person name="Felix M.A."/>
            <person name="Shapira M."/>
            <person name="Kaleta C."/>
            <person name="Schulenburg H."/>
            <person name="Samuel B."/>
        </authorList>
    </citation>
    <scope>NUCLEOTIDE SEQUENCE [LARGE SCALE GENOMIC DNA]</scope>
    <source>
        <strain evidence="2 3">BIGb0170</strain>
    </source>
</reference>
<sequence>MRDSFCKTGDRKAGMADPAAGMGTDSGIWQRKHPELHLPGLLPHRHSIEREIGKRKHS</sequence>
<dbReference type="AlphaFoldDB" id="A0A7G5E953"/>
<proteinExistence type="predicted"/>
<keyword evidence="3" id="KW-1185">Reference proteome</keyword>
<accession>A0A7G5E953</accession>
<organism evidence="2 3">
    <name type="scientific">Sphingobacterium paramultivorum</name>
    <dbReference type="NCBI Taxonomy" id="2886510"/>
    <lineage>
        <taxon>Bacteria</taxon>
        <taxon>Pseudomonadati</taxon>
        <taxon>Bacteroidota</taxon>
        <taxon>Sphingobacteriia</taxon>
        <taxon>Sphingobacteriales</taxon>
        <taxon>Sphingobacteriaceae</taxon>
        <taxon>Sphingobacterium</taxon>
    </lineage>
</organism>
<protein>
    <submittedName>
        <fullName evidence="2">Uncharacterized protein</fullName>
    </submittedName>
</protein>
<evidence type="ECO:0000313" key="3">
    <source>
        <dbReference type="Proteomes" id="UP000515450"/>
    </source>
</evidence>
<name>A0A7G5E953_9SPHI</name>
<gene>
    <name evidence="2" type="ORF">HS960_23985</name>
</gene>
<feature type="region of interest" description="Disordered" evidence="1">
    <location>
        <begin position="1"/>
        <end position="27"/>
    </location>
</feature>
<feature type="compositionally biased region" description="Basic and acidic residues" evidence="1">
    <location>
        <begin position="1"/>
        <end position="14"/>
    </location>
</feature>
<evidence type="ECO:0000256" key="1">
    <source>
        <dbReference type="SAM" id="MobiDB-lite"/>
    </source>
</evidence>
<dbReference type="Proteomes" id="UP000515450">
    <property type="component" value="Chromosome"/>
</dbReference>